<evidence type="ECO:0000313" key="1">
    <source>
        <dbReference type="EMBL" id="GAP45155.1"/>
    </source>
</evidence>
<reference evidence="1" key="1">
    <citation type="journal article" date="2015" name="Genome Announc.">
        <title>Draft Genome Sequence of Bacteroidales Strain TBC1, a Novel Isolate from a Methanogenic Wastewater Treatment System.</title>
        <authorList>
            <person name="Tourlousse D.M."/>
            <person name="Matsuura N."/>
            <person name="Sun L."/>
            <person name="Toyonaga M."/>
            <person name="Kuroda K."/>
            <person name="Ohashi A."/>
            <person name="Cruz R."/>
            <person name="Yamaguchi T."/>
            <person name="Sekiguchi Y."/>
        </authorList>
    </citation>
    <scope>NUCLEOTIDE SEQUENCE [LARGE SCALE GENOMIC DNA]</scope>
    <source>
        <strain evidence="1">TBC1</strain>
    </source>
</reference>
<dbReference type="EMBL" id="DF968183">
    <property type="protein sequence ID" value="GAP45155.1"/>
    <property type="molecule type" value="Genomic_DNA"/>
</dbReference>
<dbReference type="STRING" id="1678841.TBC1_12975"/>
<proteinExistence type="predicted"/>
<organism evidence="1">
    <name type="scientific">Lentimicrobium saccharophilum</name>
    <dbReference type="NCBI Taxonomy" id="1678841"/>
    <lineage>
        <taxon>Bacteria</taxon>
        <taxon>Pseudomonadati</taxon>
        <taxon>Bacteroidota</taxon>
        <taxon>Bacteroidia</taxon>
        <taxon>Bacteroidales</taxon>
        <taxon>Lentimicrobiaceae</taxon>
        <taxon>Lentimicrobium</taxon>
    </lineage>
</organism>
<accession>A0A0S7C7F0</accession>
<dbReference type="Proteomes" id="UP000053091">
    <property type="component" value="Unassembled WGS sequence"/>
</dbReference>
<name>A0A0S7C7F0_9BACT</name>
<sequence length="124" mass="14280">MLKQGNMRCEIIENEATRAGCPSPALTNSCHFRRCEVSEFGINVYAVKPTNNVNERQIQSPAGLHSDYISANRYYEPVPVRKSADRSIKNDKYGDFPASSHYKYEILKGFLYRLEKNIYFCTPF</sequence>
<gene>
    <name evidence="1" type="ORF">TBC1_12975</name>
</gene>
<evidence type="ECO:0000313" key="2">
    <source>
        <dbReference type="Proteomes" id="UP000053091"/>
    </source>
</evidence>
<protein>
    <submittedName>
        <fullName evidence="1">Uncharacterized protein</fullName>
    </submittedName>
</protein>
<dbReference type="AlphaFoldDB" id="A0A0S7C7F0"/>
<keyword evidence="2" id="KW-1185">Reference proteome</keyword>